<keyword evidence="2" id="KW-1185">Reference proteome</keyword>
<evidence type="ECO:0000313" key="2">
    <source>
        <dbReference type="Proteomes" id="UP001327560"/>
    </source>
</evidence>
<protein>
    <submittedName>
        <fullName evidence="1">Uncharacterized protein</fullName>
    </submittedName>
</protein>
<reference evidence="1 2" key="1">
    <citation type="submission" date="2023-10" db="EMBL/GenBank/DDBJ databases">
        <title>Chromosome-scale genome assembly provides insights into flower coloration mechanisms of Canna indica.</title>
        <authorList>
            <person name="Li C."/>
        </authorList>
    </citation>
    <scope>NUCLEOTIDE SEQUENCE [LARGE SCALE GENOMIC DNA]</scope>
    <source>
        <tissue evidence="1">Flower</tissue>
    </source>
</reference>
<proteinExistence type="predicted"/>
<gene>
    <name evidence="1" type="ORF">Cni_G13805</name>
</gene>
<name>A0AAQ3KAX3_9LILI</name>
<evidence type="ECO:0000313" key="1">
    <source>
        <dbReference type="EMBL" id="WOL05082.1"/>
    </source>
</evidence>
<organism evidence="1 2">
    <name type="scientific">Canna indica</name>
    <name type="common">Indian-shot</name>
    <dbReference type="NCBI Taxonomy" id="4628"/>
    <lineage>
        <taxon>Eukaryota</taxon>
        <taxon>Viridiplantae</taxon>
        <taxon>Streptophyta</taxon>
        <taxon>Embryophyta</taxon>
        <taxon>Tracheophyta</taxon>
        <taxon>Spermatophyta</taxon>
        <taxon>Magnoliopsida</taxon>
        <taxon>Liliopsida</taxon>
        <taxon>Zingiberales</taxon>
        <taxon>Cannaceae</taxon>
        <taxon>Canna</taxon>
    </lineage>
</organism>
<dbReference type="Proteomes" id="UP001327560">
    <property type="component" value="Chromosome 4"/>
</dbReference>
<accession>A0AAQ3KAX3</accession>
<dbReference type="EMBL" id="CP136893">
    <property type="protein sequence ID" value="WOL05082.1"/>
    <property type="molecule type" value="Genomic_DNA"/>
</dbReference>
<dbReference type="AlphaFoldDB" id="A0AAQ3KAX3"/>
<sequence length="76" mass="8165">MVRNINGIAIILSPRQSNYVNIVFDVKSTGLRANSVAAYLAPPAIGIASGDEEEGQWGGRREAKEIAVSVQIYMST</sequence>